<organism evidence="1 2">
    <name type="scientific">Xylella taiwanensis</name>
    <dbReference type="NCBI Taxonomy" id="1444770"/>
    <lineage>
        <taxon>Bacteria</taxon>
        <taxon>Pseudomonadati</taxon>
        <taxon>Pseudomonadota</taxon>
        <taxon>Gammaproteobacteria</taxon>
        <taxon>Lysobacterales</taxon>
        <taxon>Lysobacteraceae</taxon>
        <taxon>Xylella</taxon>
    </lineage>
</organism>
<gene>
    <name evidence="1" type="ORF">AF72_02105</name>
</gene>
<evidence type="ECO:0000313" key="2">
    <source>
        <dbReference type="Proteomes" id="UP000020406"/>
    </source>
</evidence>
<dbReference type="Proteomes" id="UP000020406">
    <property type="component" value="Unassembled WGS sequence"/>
</dbReference>
<comment type="caution">
    <text evidence="1">The sequence shown here is derived from an EMBL/GenBank/DDBJ whole genome shotgun (WGS) entry which is preliminary data.</text>
</comment>
<evidence type="ECO:0000313" key="1">
    <source>
        <dbReference type="EMBL" id="EWS79068.1"/>
    </source>
</evidence>
<name>Z9JM87_9GAMM</name>
<accession>Z9JM87</accession>
<sequence length="38" mass="4441">MILVLEFLWRIEIDQMLHQELDHTDAMIDLPICPGGYA</sequence>
<proteinExistence type="predicted"/>
<protein>
    <submittedName>
        <fullName evidence="1">Uncharacterized protein</fullName>
    </submittedName>
</protein>
<dbReference type="PATRIC" id="fig|1444770.3.peg.507"/>
<dbReference type="AlphaFoldDB" id="Z9JM87"/>
<reference evidence="1 2" key="1">
    <citation type="journal article" date="2014" name="Genome Announc.">
        <title>Draft Genome Sequence of Xylella fastidiosa Pear Leaf Scorch Strain in Taiwan.</title>
        <authorList>
            <person name="Su C.C."/>
            <person name="Deng W.L."/>
            <person name="Jan F.J."/>
            <person name="Chang C.J."/>
            <person name="Huang H."/>
            <person name="Chen J."/>
        </authorList>
    </citation>
    <scope>NUCLEOTIDE SEQUENCE [LARGE SCALE GENOMIC DNA]</scope>
    <source>
        <strain evidence="1 2">PLS229</strain>
    </source>
</reference>
<dbReference type="EMBL" id="JDSQ01000003">
    <property type="protein sequence ID" value="EWS79068.1"/>
    <property type="molecule type" value="Genomic_DNA"/>
</dbReference>